<dbReference type="GO" id="GO:0052621">
    <property type="term" value="F:diguanylate cyclase activity"/>
    <property type="evidence" value="ECO:0007669"/>
    <property type="project" value="UniProtKB-EC"/>
</dbReference>
<dbReference type="Gene3D" id="3.30.70.270">
    <property type="match status" value="1"/>
</dbReference>
<dbReference type="InterPro" id="IPR050469">
    <property type="entry name" value="Diguanylate_Cyclase"/>
</dbReference>
<dbReference type="InterPro" id="IPR043128">
    <property type="entry name" value="Rev_trsase/Diguanyl_cyclase"/>
</dbReference>
<feature type="domain" description="GGDEF" evidence="2">
    <location>
        <begin position="267"/>
        <end position="402"/>
    </location>
</feature>
<reference evidence="3 4" key="1">
    <citation type="submission" date="2023-12" db="EMBL/GenBank/DDBJ databases">
        <title>Blastococcus brunescens sp. nov., an actonobacterium isolated from sandstone collected in sahara desert.</title>
        <authorList>
            <person name="Gtari M."/>
            <person name="Ghodhbane F."/>
        </authorList>
    </citation>
    <scope>NUCLEOTIDE SEQUENCE [LARGE SCALE GENOMIC DNA]</scope>
    <source>
        <strain evidence="3 4">BMG 8361</strain>
    </source>
</reference>
<dbReference type="InterPro" id="IPR000160">
    <property type="entry name" value="GGDEF_dom"/>
</dbReference>
<dbReference type="SUPFAM" id="SSF55073">
    <property type="entry name" value="Nucleotide cyclase"/>
    <property type="match status" value="1"/>
</dbReference>
<feature type="compositionally biased region" description="Basic residues" evidence="1">
    <location>
        <begin position="92"/>
        <end position="101"/>
    </location>
</feature>
<feature type="region of interest" description="Disordered" evidence="1">
    <location>
        <begin position="1"/>
        <end position="242"/>
    </location>
</feature>
<dbReference type="Pfam" id="PF00990">
    <property type="entry name" value="GGDEF"/>
    <property type="match status" value="1"/>
</dbReference>
<accession>A0ABZ1B847</accession>
<feature type="compositionally biased region" description="Basic residues" evidence="1">
    <location>
        <begin position="196"/>
        <end position="221"/>
    </location>
</feature>
<dbReference type="PANTHER" id="PTHR45138:SF9">
    <property type="entry name" value="DIGUANYLATE CYCLASE DGCM-RELATED"/>
    <property type="match status" value="1"/>
</dbReference>
<evidence type="ECO:0000313" key="4">
    <source>
        <dbReference type="Proteomes" id="UP001324287"/>
    </source>
</evidence>
<dbReference type="NCBIfam" id="TIGR00254">
    <property type="entry name" value="GGDEF"/>
    <property type="match status" value="1"/>
</dbReference>
<organism evidence="3 4">
    <name type="scientific">Blastococcus brunescens</name>
    <dbReference type="NCBI Taxonomy" id="1564165"/>
    <lineage>
        <taxon>Bacteria</taxon>
        <taxon>Bacillati</taxon>
        <taxon>Actinomycetota</taxon>
        <taxon>Actinomycetes</taxon>
        <taxon>Geodermatophilales</taxon>
        <taxon>Geodermatophilaceae</taxon>
        <taxon>Blastococcus</taxon>
    </lineage>
</organism>
<proteinExistence type="predicted"/>
<dbReference type="Proteomes" id="UP001324287">
    <property type="component" value="Chromosome"/>
</dbReference>
<keyword evidence="3" id="KW-0548">Nucleotidyltransferase</keyword>
<dbReference type="CDD" id="cd01949">
    <property type="entry name" value="GGDEF"/>
    <property type="match status" value="1"/>
</dbReference>
<feature type="compositionally biased region" description="Basic and acidic residues" evidence="1">
    <location>
        <begin position="176"/>
        <end position="191"/>
    </location>
</feature>
<dbReference type="PANTHER" id="PTHR45138">
    <property type="entry name" value="REGULATORY COMPONENTS OF SENSORY TRANSDUCTION SYSTEM"/>
    <property type="match status" value="1"/>
</dbReference>
<dbReference type="SMART" id="SM00267">
    <property type="entry name" value="GGDEF"/>
    <property type="match status" value="1"/>
</dbReference>
<name>A0ABZ1B847_9ACTN</name>
<keyword evidence="3" id="KW-0808">Transferase</keyword>
<dbReference type="InterPro" id="IPR029787">
    <property type="entry name" value="Nucleotide_cyclase"/>
</dbReference>
<dbReference type="EMBL" id="CP141261">
    <property type="protein sequence ID" value="WRL65851.1"/>
    <property type="molecule type" value="Genomic_DNA"/>
</dbReference>
<evidence type="ECO:0000256" key="1">
    <source>
        <dbReference type="SAM" id="MobiDB-lite"/>
    </source>
</evidence>
<dbReference type="RefSeq" id="WP_324277168.1">
    <property type="nucleotide sequence ID" value="NZ_CP141261.1"/>
</dbReference>
<feature type="compositionally biased region" description="Basic residues" evidence="1">
    <location>
        <begin position="50"/>
        <end position="63"/>
    </location>
</feature>
<evidence type="ECO:0000313" key="3">
    <source>
        <dbReference type="EMBL" id="WRL65851.1"/>
    </source>
</evidence>
<sequence>MPPPWQQAGRPSPVSGAPTADTERCNGHNRLQNAAGTASFGHDRPVAARSRPRHRRSRPHPARPRTGAPGRCLHVGDHARPRRSHGRDQPGRRRRAARRRLALGLRRHDGVAGPDGRPAGHPATGRSLAHVRSGAAGRPDLRGRGHLRPGPGPLRDAPHVAVPRLRRRVVPGRVGARREHGGHDGRVRDRPLAGLRQRRRSRRPGRGQRRHAQRRGARRLRPAPPRGTASGGHPDAHPAGPLTGLFNRRYLVEQAPRLWRQARRDGNRLAAMVLDLDHFKRLNDDYGHAAGDAVLREVAGALSDAVRPTDVLARTGGEELLVIGLVSDPDEATHLAERLRAAVAGSRTAEGHAVTASIGVALTHPIDGEDPTDELWRLVDRADAAMYEAKQQGRDRVVSLWLPRARSPLADELTVAAPSDV</sequence>
<gene>
    <name evidence="3" type="ORF">U6N30_09940</name>
</gene>
<protein>
    <submittedName>
        <fullName evidence="3">GGDEF domain-containing protein</fullName>
        <ecNumber evidence="3">2.7.7.65</ecNumber>
    </submittedName>
</protein>
<evidence type="ECO:0000259" key="2">
    <source>
        <dbReference type="PROSITE" id="PS50887"/>
    </source>
</evidence>
<keyword evidence="4" id="KW-1185">Reference proteome</keyword>
<dbReference type="EC" id="2.7.7.65" evidence="3"/>
<dbReference type="PROSITE" id="PS50887">
    <property type="entry name" value="GGDEF"/>
    <property type="match status" value="1"/>
</dbReference>